<reference evidence="2" key="1">
    <citation type="journal article" date="2010" name="Nat. Biotechnol.">
        <title>Draft genome sequence of the oilseed species Ricinus communis.</title>
        <authorList>
            <person name="Chan A.P."/>
            <person name="Crabtree J."/>
            <person name="Zhao Q."/>
            <person name="Lorenzi H."/>
            <person name="Orvis J."/>
            <person name="Puiu D."/>
            <person name="Melake-Berhan A."/>
            <person name="Jones K.M."/>
            <person name="Redman J."/>
            <person name="Chen G."/>
            <person name="Cahoon E.B."/>
            <person name="Gedil M."/>
            <person name="Stanke M."/>
            <person name="Haas B.J."/>
            <person name="Wortman J.R."/>
            <person name="Fraser-Liggett C.M."/>
            <person name="Ravel J."/>
            <person name="Rabinowicz P.D."/>
        </authorList>
    </citation>
    <scope>NUCLEOTIDE SEQUENCE [LARGE SCALE GENOMIC DNA]</scope>
    <source>
        <strain evidence="2">cv. Hale</strain>
    </source>
</reference>
<dbReference type="eggNOG" id="KOG0430">
    <property type="taxonomic scope" value="Eukaryota"/>
</dbReference>
<sequence>MGEERSKAKEKYQLVFAINGVRFELSSVHPSTTLLHFLRTDTAFKSVKLSCGEDFC</sequence>
<organism evidence="1 2">
    <name type="scientific">Ricinus communis</name>
    <name type="common">Castor bean</name>
    <dbReference type="NCBI Taxonomy" id="3988"/>
    <lineage>
        <taxon>Eukaryota</taxon>
        <taxon>Viridiplantae</taxon>
        <taxon>Streptophyta</taxon>
        <taxon>Embryophyta</taxon>
        <taxon>Tracheophyta</taxon>
        <taxon>Spermatophyta</taxon>
        <taxon>Magnoliopsida</taxon>
        <taxon>eudicotyledons</taxon>
        <taxon>Gunneridae</taxon>
        <taxon>Pentapetalae</taxon>
        <taxon>rosids</taxon>
        <taxon>fabids</taxon>
        <taxon>Malpighiales</taxon>
        <taxon>Euphorbiaceae</taxon>
        <taxon>Acalyphoideae</taxon>
        <taxon>Acalypheae</taxon>
        <taxon>Ricinus</taxon>
    </lineage>
</organism>
<evidence type="ECO:0000313" key="1">
    <source>
        <dbReference type="EMBL" id="EEF46503.1"/>
    </source>
</evidence>
<dbReference type="STRING" id="3988.B9RQ15"/>
<dbReference type="InterPro" id="IPR012675">
    <property type="entry name" value="Beta-grasp_dom_sf"/>
</dbReference>
<name>B9RQ15_RICCO</name>
<accession>B9RQ15</accession>
<dbReference type="AlphaFoldDB" id="B9RQ15"/>
<proteinExistence type="predicted"/>
<dbReference type="Gene3D" id="3.10.20.30">
    <property type="match status" value="1"/>
</dbReference>
<protein>
    <submittedName>
        <fullName evidence="1">Aldehyde oxidase, putative</fullName>
    </submittedName>
</protein>
<dbReference type="GO" id="GO:0051536">
    <property type="term" value="F:iron-sulfur cluster binding"/>
    <property type="evidence" value="ECO:0007669"/>
    <property type="project" value="InterPro"/>
</dbReference>
<keyword evidence="2" id="KW-1185">Reference proteome</keyword>
<dbReference type="SUPFAM" id="SSF54292">
    <property type="entry name" value="2Fe-2S ferredoxin-like"/>
    <property type="match status" value="1"/>
</dbReference>
<dbReference type="InterPro" id="IPR036010">
    <property type="entry name" value="2Fe-2S_ferredoxin-like_sf"/>
</dbReference>
<dbReference type="Proteomes" id="UP000008311">
    <property type="component" value="Unassembled WGS sequence"/>
</dbReference>
<dbReference type="InParanoid" id="B9RQ15"/>
<evidence type="ECO:0000313" key="2">
    <source>
        <dbReference type="Proteomes" id="UP000008311"/>
    </source>
</evidence>
<gene>
    <name evidence="1" type="ORF">RCOM_0951240</name>
</gene>
<dbReference type="EMBL" id="EQ973800">
    <property type="protein sequence ID" value="EEF46503.1"/>
    <property type="molecule type" value="Genomic_DNA"/>
</dbReference>